<dbReference type="Proteomes" id="UP001367508">
    <property type="component" value="Unassembled WGS sequence"/>
</dbReference>
<accession>A0AAN9MB78</accession>
<feature type="domain" description="PLD phosphodiesterase" evidence="2">
    <location>
        <begin position="165"/>
        <end position="192"/>
    </location>
</feature>
<reference evidence="3 4" key="1">
    <citation type="submission" date="2024-01" db="EMBL/GenBank/DDBJ databases">
        <title>The genomes of 5 underutilized Papilionoideae crops provide insights into root nodulation and disease resistanc.</title>
        <authorList>
            <person name="Jiang F."/>
        </authorList>
    </citation>
    <scope>NUCLEOTIDE SEQUENCE [LARGE SCALE GENOMIC DNA]</scope>
    <source>
        <strain evidence="3">LVBAO_FW01</strain>
        <tissue evidence="3">Leaves</tissue>
    </source>
</reference>
<evidence type="ECO:0000259" key="2">
    <source>
        <dbReference type="PROSITE" id="PS50035"/>
    </source>
</evidence>
<organism evidence="3 4">
    <name type="scientific">Canavalia gladiata</name>
    <name type="common">Sword bean</name>
    <name type="synonym">Dolichos gladiatus</name>
    <dbReference type="NCBI Taxonomy" id="3824"/>
    <lineage>
        <taxon>Eukaryota</taxon>
        <taxon>Viridiplantae</taxon>
        <taxon>Streptophyta</taxon>
        <taxon>Embryophyta</taxon>
        <taxon>Tracheophyta</taxon>
        <taxon>Spermatophyta</taxon>
        <taxon>Magnoliopsida</taxon>
        <taxon>eudicotyledons</taxon>
        <taxon>Gunneridae</taxon>
        <taxon>Pentapetalae</taxon>
        <taxon>rosids</taxon>
        <taxon>fabids</taxon>
        <taxon>Fabales</taxon>
        <taxon>Fabaceae</taxon>
        <taxon>Papilionoideae</taxon>
        <taxon>50 kb inversion clade</taxon>
        <taxon>NPAAA clade</taxon>
        <taxon>indigoferoid/millettioid clade</taxon>
        <taxon>Phaseoleae</taxon>
        <taxon>Canavalia</taxon>
    </lineage>
</organism>
<dbReference type="InterPro" id="IPR025202">
    <property type="entry name" value="PLD-like_dom"/>
</dbReference>
<dbReference type="GO" id="GO:0003824">
    <property type="term" value="F:catalytic activity"/>
    <property type="evidence" value="ECO:0007669"/>
    <property type="project" value="InterPro"/>
</dbReference>
<keyword evidence="1" id="KW-0732">Signal</keyword>
<comment type="caution">
    <text evidence="3">The sequence shown here is derived from an EMBL/GenBank/DDBJ whole genome shotgun (WGS) entry which is preliminary data.</text>
</comment>
<dbReference type="SUPFAM" id="SSF56024">
    <property type="entry name" value="Phospholipase D/nuclease"/>
    <property type="match status" value="2"/>
</dbReference>
<dbReference type="PROSITE" id="PS51257">
    <property type="entry name" value="PROKAR_LIPOPROTEIN"/>
    <property type="match status" value="1"/>
</dbReference>
<evidence type="ECO:0000313" key="3">
    <source>
        <dbReference type="EMBL" id="KAK7351346.1"/>
    </source>
</evidence>
<sequence>MRHPWRISAHFVFVYYMLLLLLSNVCVLALSCPNCKAWLVQSIPTNMPHLSHVPGVLSTGDVLRWLAGNSTTRLHIIAQYWQLLSSPNDPRSGDYGYSQKQMDEFGAHQGASLYQELDAAADRNVNIRLLSHSGVYPEFTLEPSKLASGRPNVENVTLLLEDWWGSGIVHAKVWISDSRDVYIGSANNDWKSLTQVKELGIYFSDCPGIAEKVEVYFNNLWTLASSSSSGYTRTVLDQQWQVERKVPCWSHVIDARERCKSPLPWYLKTPHVAGYPILSDPYMFEVSIQTPGSNYSTKLPQLNYLSFAPPELSFGHYQADEQAWIDAIKSVGKKETVRISTMDWLGQSEFMDQTIYWSSLSSAISQVVFSKQATVKILVAYWAHFINNTDVYLKSLLYTNNLCSSSKYNKCFGKVEIKYYVVPGYNMTGPAIQNGTRTENIYPGFSRVNHGKYAVSNVRAHIGTSNLVWDYFYTTAGVSFGTYNTAILSQLNQIFDADWNSPYAVPFEELERDHT</sequence>
<dbReference type="InterPro" id="IPR050874">
    <property type="entry name" value="Diverse_PLD-related"/>
</dbReference>
<dbReference type="InterPro" id="IPR001736">
    <property type="entry name" value="PLipase_D/transphosphatidylase"/>
</dbReference>
<name>A0AAN9MB78_CANGL</name>
<gene>
    <name evidence="3" type="ORF">VNO77_10724</name>
</gene>
<dbReference type="PANTHER" id="PTHR10185:SF17">
    <property type="entry name" value="GM01519P-RELATED"/>
    <property type="match status" value="1"/>
</dbReference>
<dbReference type="Pfam" id="PF13091">
    <property type="entry name" value="PLDc_2"/>
    <property type="match status" value="1"/>
</dbReference>
<evidence type="ECO:0000256" key="1">
    <source>
        <dbReference type="SAM" id="SignalP"/>
    </source>
</evidence>
<proteinExistence type="predicted"/>
<dbReference type="SMART" id="SM00155">
    <property type="entry name" value="PLDc"/>
    <property type="match status" value="2"/>
</dbReference>
<dbReference type="CDD" id="cd09107">
    <property type="entry name" value="PLDc_vPLD3_4_5_like_2"/>
    <property type="match status" value="1"/>
</dbReference>
<dbReference type="PANTHER" id="PTHR10185">
    <property type="entry name" value="PHOSPHOLIPASE D - RELATED"/>
    <property type="match status" value="1"/>
</dbReference>
<protein>
    <recommendedName>
        <fullName evidence="2">PLD phosphodiesterase domain-containing protein</fullName>
    </recommendedName>
</protein>
<feature type="signal peptide" evidence="1">
    <location>
        <begin position="1"/>
        <end position="29"/>
    </location>
</feature>
<dbReference type="AlphaFoldDB" id="A0AAN9MB78"/>
<dbReference type="CDD" id="cd09106">
    <property type="entry name" value="PLDc_vPLD3_4_5_like_1"/>
    <property type="match status" value="1"/>
</dbReference>
<keyword evidence="4" id="KW-1185">Reference proteome</keyword>
<feature type="chain" id="PRO_5042866702" description="PLD phosphodiesterase domain-containing protein" evidence="1">
    <location>
        <begin position="30"/>
        <end position="515"/>
    </location>
</feature>
<dbReference type="PROSITE" id="PS50035">
    <property type="entry name" value="PLD"/>
    <property type="match status" value="1"/>
</dbReference>
<dbReference type="Gene3D" id="3.30.870.10">
    <property type="entry name" value="Endonuclease Chain A"/>
    <property type="match status" value="2"/>
</dbReference>
<evidence type="ECO:0000313" key="4">
    <source>
        <dbReference type="Proteomes" id="UP001367508"/>
    </source>
</evidence>
<dbReference type="EMBL" id="JAYMYQ010000002">
    <property type="protein sequence ID" value="KAK7351346.1"/>
    <property type="molecule type" value="Genomic_DNA"/>
</dbReference>